<evidence type="ECO:0000256" key="3">
    <source>
        <dbReference type="ARBA" id="ARBA00022989"/>
    </source>
</evidence>
<keyword evidence="3 5" id="KW-1133">Transmembrane helix</keyword>
<reference evidence="7" key="1">
    <citation type="submission" date="2006-09" db="EMBL/GenBank/DDBJ databases">
        <title>Complete sequence of Rhodopseudomonas palustris BisA53.</title>
        <authorList>
            <consortium name="US DOE Joint Genome Institute"/>
            <person name="Copeland A."/>
            <person name="Lucas S."/>
            <person name="Lapidus A."/>
            <person name="Barry K."/>
            <person name="Detter J.C."/>
            <person name="Glavina del Rio T."/>
            <person name="Hammon N."/>
            <person name="Israni S."/>
            <person name="Dalin E."/>
            <person name="Tice H."/>
            <person name="Pitluck S."/>
            <person name="Chain P."/>
            <person name="Malfatti S."/>
            <person name="Shin M."/>
            <person name="Vergez L."/>
            <person name="Schmutz J."/>
            <person name="Larimer F."/>
            <person name="Land M."/>
            <person name="Hauser L."/>
            <person name="Pelletier D.A."/>
            <person name="Kyrpides N."/>
            <person name="Kim E."/>
            <person name="Harwood C.S."/>
            <person name="Oda Y."/>
            <person name="Richardson P."/>
        </authorList>
    </citation>
    <scope>NUCLEOTIDE SEQUENCE [LARGE SCALE GENOMIC DNA]</scope>
    <source>
        <strain evidence="7">BisA53</strain>
    </source>
</reference>
<dbReference type="PANTHER" id="PTHR37422:SF13">
    <property type="entry name" value="LIPOPOLYSACCHARIDE BIOSYNTHESIS PROTEIN PA4999-RELATED"/>
    <property type="match status" value="1"/>
</dbReference>
<proteinExistence type="predicted"/>
<dbReference type="AlphaFoldDB" id="Q07KV3"/>
<dbReference type="EMBL" id="CP000463">
    <property type="protein sequence ID" value="ABJ07431.1"/>
    <property type="molecule type" value="Genomic_DNA"/>
</dbReference>
<evidence type="ECO:0000256" key="1">
    <source>
        <dbReference type="ARBA" id="ARBA00004141"/>
    </source>
</evidence>
<protein>
    <submittedName>
        <fullName evidence="7">O-antigen polymerase</fullName>
    </submittedName>
</protein>
<dbReference type="GO" id="GO:0016020">
    <property type="term" value="C:membrane"/>
    <property type="evidence" value="ECO:0007669"/>
    <property type="project" value="UniProtKB-SubCell"/>
</dbReference>
<feature type="transmembrane region" description="Helical" evidence="5">
    <location>
        <begin position="175"/>
        <end position="198"/>
    </location>
</feature>
<evidence type="ECO:0000259" key="6">
    <source>
        <dbReference type="Pfam" id="PF04932"/>
    </source>
</evidence>
<keyword evidence="4 5" id="KW-0472">Membrane</keyword>
<evidence type="ECO:0000256" key="5">
    <source>
        <dbReference type="SAM" id="Phobius"/>
    </source>
</evidence>
<feature type="transmembrane region" description="Helical" evidence="5">
    <location>
        <begin position="203"/>
        <end position="220"/>
    </location>
</feature>
<accession>Q07KV3</accession>
<feature type="domain" description="O-antigen ligase-related" evidence="6">
    <location>
        <begin position="209"/>
        <end position="370"/>
    </location>
</feature>
<dbReference type="HOGENOM" id="CLU_601137_0_0_5"/>
<comment type="subcellular location">
    <subcellularLocation>
        <location evidence="1">Membrane</location>
        <topology evidence="1">Multi-pass membrane protein</topology>
    </subcellularLocation>
</comment>
<dbReference type="PANTHER" id="PTHR37422">
    <property type="entry name" value="TEICHURONIC ACID BIOSYNTHESIS PROTEIN TUAE"/>
    <property type="match status" value="1"/>
</dbReference>
<sequence length="455" mass="49540">MGFVTLHDRSIGSMRAGRSAHTSFSSRYFTFLVLMLAGYAIIGKGFAYIGVPPLYIGEIGLISGAIAAMASGCLLASFATIPSILLLILISMVTIRCLLGSSVYGIDSLRDGVIVIYGAYAFIVAALLIDRPERIELVIGYYRRFSLAMLIAAPLVLSASSFFNGKLPIWPNSGVPLVFVRTGELAVHLAGITVFTLLGFRRLNAAFALLLLISAALVVAQNRGGMLAFAIPTLIAMFLAQNRMQIVKLALFAALFILVVLILNIKIEIGGGRNLDINQAVANVVSVFGSSSTGNLDGTKEWRLRWWSAIIDYTFKGDYFWQGKGFGMGLAEADGFIVGAEGDGPMVRSPHNAHMTILARLGVPGLIVWLTFLTCWFTMMARNARAAFRQHEDTWARMFVFIALYVLSAIIDSTFDVALEGPMLGIWFWVLIGTGIGMSTVYWSTRPWQSSLRTA</sequence>
<dbReference type="OrthoDB" id="185849at2"/>
<dbReference type="STRING" id="316055.RPE_3501"/>
<dbReference type="KEGG" id="rpe:RPE_3501"/>
<feature type="transmembrane region" description="Helical" evidence="5">
    <location>
        <begin position="424"/>
        <end position="443"/>
    </location>
</feature>
<name>Q07KV3_RHOP5</name>
<keyword evidence="2 5" id="KW-0812">Transmembrane</keyword>
<dbReference type="Pfam" id="PF04932">
    <property type="entry name" value="Wzy_C"/>
    <property type="match status" value="1"/>
</dbReference>
<feature type="transmembrane region" description="Helical" evidence="5">
    <location>
        <begin position="84"/>
        <end position="106"/>
    </location>
</feature>
<feature type="transmembrane region" description="Helical" evidence="5">
    <location>
        <begin position="249"/>
        <end position="267"/>
    </location>
</feature>
<feature type="transmembrane region" description="Helical" evidence="5">
    <location>
        <begin position="357"/>
        <end position="377"/>
    </location>
</feature>
<feature type="transmembrane region" description="Helical" evidence="5">
    <location>
        <begin position="141"/>
        <end position="163"/>
    </location>
</feature>
<feature type="transmembrane region" description="Helical" evidence="5">
    <location>
        <begin position="55"/>
        <end position="77"/>
    </location>
</feature>
<evidence type="ECO:0000313" key="7">
    <source>
        <dbReference type="EMBL" id="ABJ07431.1"/>
    </source>
</evidence>
<feature type="transmembrane region" description="Helical" evidence="5">
    <location>
        <begin position="112"/>
        <end position="129"/>
    </location>
</feature>
<dbReference type="InterPro" id="IPR007016">
    <property type="entry name" value="O-antigen_ligase-rel_domated"/>
</dbReference>
<feature type="transmembrane region" description="Helical" evidence="5">
    <location>
        <begin position="226"/>
        <end position="242"/>
    </location>
</feature>
<gene>
    <name evidence="7" type="ordered locus">RPE_3501</name>
</gene>
<dbReference type="InterPro" id="IPR051533">
    <property type="entry name" value="WaaL-like"/>
</dbReference>
<feature type="transmembrane region" description="Helical" evidence="5">
    <location>
        <begin position="398"/>
        <end position="418"/>
    </location>
</feature>
<dbReference type="eggNOG" id="COG3307">
    <property type="taxonomic scope" value="Bacteria"/>
</dbReference>
<evidence type="ECO:0000256" key="4">
    <source>
        <dbReference type="ARBA" id="ARBA00023136"/>
    </source>
</evidence>
<evidence type="ECO:0000256" key="2">
    <source>
        <dbReference type="ARBA" id="ARBA00022692"/>
    </source>
</evidence>
<organism evidence="7">
    <name type="scientific">Rhodopseudomonas palustris (strain BisA53)</name>
    <dbReference type="NCBI Taxonomy" id="316055"/>
    <lineage>
        <taxon>Bacteria</taxon>
        <taxon>Pseudomonadati</taxon>
        <taxon>Pseudomonadota</taxon>
        <taxon>Alphaproteobacteria</taxon>
        <taxon>Hyphomicrobiales</taxon>
        <taxon>Nitrobacteraceae</taxon>
        <taxon>Rhodopseudomonas</taxon>
    </lineage>
</organism>
<feature type="transmembrane region" description="Helical" evidence="5">
    <location>
        <begin position="28"/>
        <end position="49"/>
    </location>
</feature>